<keyword evidence="2" id="KW-1185">Reference proteome</keyword>
<proteinExistence type="predicted"/>
<reference evidence="2" key="1">
    <citation type="submission" date="2018-05" db="EMBL/GenBank/DDBJ databases">
        <title>Pedobacter paludis sp. nov., isolated from wetland soil.</title>
        <authorList>
            <person name="Zhang Y."/>
        </authorList>
    </citation>
    <scope>NUCLEOTIDE SEQUENCE [LARGE SCALE GENOMIC DNA]</scope>
    <source>
        <strain evidence="2">R-8</strain>
    </source>
</reference>
<evidence type="ECO:0000313" key="2">
    <source>
        <dbReference type="Proteomes" id="UP000245391"/>
    </source>
</evidence>
<comment type="caution">
    <text evidence="1">The sequence shown here is derived from an EMBL/GenBank/DDBJ whole genome shotgun (WGS) entry which is preliminary data.</text>
</comment>
<organism evidence="1 2">
    <name type="scientific">Pedobacter paludis</name>
    <dbReference type="NCBI Taxonomy" id="2203212"/>
    <lineage>
        <taxon>Bacteria</taxon>
        <taxon>Pseudomonadati</taxon>
        <taxon>Bacteroidota</taxon>
        <taxon>Sphingobacteriia</taxon>
        <taxon>Sphingobacteriales</taxon>
        <taxon>Sphingobacteriaceae</taxon>
        <taxon>Pedobacter</taxon>
    </lineage>
</organism>
<dbReference type="Proteomes" id="UP000245391">
    <property type="component" value="Unassembled WGS sequence"/>
</dbReference>
<dbReference type="EMBL" id="QGNY01000010">
    <property type="protein sequence ID" value="PWS29783.1"/>
    <property type="molecule type" value="Genomic_DNA"/>
</dbReference>
<evidence type="ECO:0000313" key="1">
    <source>
        <dbReference type="EMBL" id="PWS29783.1"/>
    </source>
</evidence>
<name>A0A317EV28_9SPHI</name>
<gene>
    <name evidence="1" type="ORF">DF947_20815</name>
</gene>
<protein>
    <submittedName>
        <fullName evidence="1">Uncharacterized protein</fullName>
    </submittedName>
</protein>
<dbReference type="RefSeq" id="WP_109932636.1">
    <property type="nucleotide sequence ID" value="NZ_QGNY01000010.1"/>
</dbReference>
<dbReference type="AlphaFoldDB" id="A0A317EV28"/>
<sequence>MQAEWLTLMPMLSDNNGKFMGIIDVEEWNGKFKRGYAIGANGDAKEVYLSESVIYKKANYNMSTTCIRIDHYSGAGVDGYMTYTYIGSETFCFGSGNGGGQTEEAPDLGNDGGTSGAGPNDYTSVYDCHGDLNGTAIIDTNCGCIKGNTGFESCADITEKIKNECLDGVWKSLEGNLDGKITSILNSTFGTSDKINFKITDGNIDNGYARTQVIKDKLVDGIHNFDVKVTLNKNTLPSTSKEFIATTIVHEIMHAYFDFNKTHYTQQFEQHKDMAEGYIEQLKNAVKDIYPTIGNKEAYALVLNGFGDIFGNDLSYWNTLLSKYNLDNQQIINIRDAYKNHSSGTKTACSP</sequence>
<dbReference type="OrthoDB" id="710582at2"/>
<accession>A0A317EV28</accession>